<dbReference type="Proteomes" id="UP000280696">
    <property type="component" value="Unassembled WGS sequence"/>
</dbReference>
<protein>
    <submittedName>
        <fullName evidence="9">Carbohydrate ABC transporter permease</fullName>
    </submittedName>
</protein>
<dbReference type="EMBL" id="RAYQ01000009">
    <property type="protein sequence ID" value="RKI91500.1"/>
    <property type="molecule type" value="Genomic_DNA"/>
</dbReference>
<comment type="similarity">
    <text evidence="7">Belongs to the binding-protein-dependent transport system permease family.</text>
</comment>
<comment type="caution">
    <text evidence="9">The sequence shown here is derived from an EMBL/GenBank/DDBJ whole genome shotgun (WGS) entry which is preliminary data.</text>
</comment>
<name>A0A3A9AIU0_9FIRM</name>
<evidence type="ECO:0000256" key="4">
    <source>
        <dbReference type="ARBA" id="ARBA00022692"/>
    </source>
</evidence>
<keyword evidence="6 7" id="KW-0472">Membrane</keyword>
<feature type="transmembrane region" description="Helical" evidence="7">
    <location>
        <begin position="247"/>
        <end position="268"/>
    </location>
</feature>
<dbReference type="SUPFAM" id="SSF161098">
    <property type="entry name" value="MetI-like"/>
    <property type="match status" value="1"/>
</dbReference>
<sequence length="283" mass="31745">MVTDMKHKKNMPGDVILLLLMLATIVIFVIPLYLAVLTAFKSKPELSRSVLALPEGLYLENFREGMRRSDFFHSLRNSVLVTFPSVILIVLCASMSGYSVARHAQKTAALQLLDKVYLASLMIPFQILMIPVYRIYKALNLLNSLPGMVLMLTGTSIAYASFLYVGFVKSIPREIEESAYMDGCSEMKTFWIITFPLLKPVSATVAALHVMWLWNDFNISIILLQKEMVRTITVKQFYFFGQYTAEYGLAFAAAIVSMIPVIVCFAFMQKYIVNGIAAGAVKS</sequence>
<evidence type="ECO:0000256" key="7">
    <source>
        <dbReference type="RuleBase" id="RU363032"/>
    </source>
</evidence>
<feature type="transmembrane region" description="Helical" evidence="7">
    <location>
        <begin position="75"/>
        <end position="95"/>
    </location>
</feature>
<feature type="transmembrane region" description="Helical" evidence="7">
    <location>
        <begin position="189"/>
        <end position="214"/>
    </location>
</feature>
<evidence type="ECO:0000256" key="6">
    <source>
        <dbReference type="ARBA" id="ARBA00023136"/>
    </source>
</evidence>
<dbReference type="PROSITE" id="PS50928">
    <property type="entry name" value="ABC_TM1"/>
    <property type="match status" value="1"/>
</dbReference>
<feature type="transmembrane region" description="Helical" evidence="7">
    <location>
        <begin position="116"/>
        <end position="136"/>
    </location>
</feature>
<comment type="subcellular location">
    <subcellularLocation>
        <location evidence="1 7">Cell membrane</location>
        <topology evidence="1 7">Multi-pass membrane protein</topology>
    </subcellularLocation>
</comment>
<evidence type="ECO:0000313" key="9">
    <source>
        <dbReference type="EMBL" id="RKI91500.1"/>
    </source>
</evidence>
<dbReference type="AlphaFoldDB" id="A0A3A9AIU0"/>
<dbReference type="OrthoDB" id="153186at2"/>
<feature type="domain" description="ABC transmembrane type-1" evidence="8">
    <location>
        <begin position="75"/>
        <end position="268"/>
    </location>
</feature>
<dbReference type="PANTHER" id="PTHR43744:SF8">
    <property type="entry name" value="SN-GLYCEROL-3-PHOSPHATE TRANSPORT SYSTEM PERMEASE PROTEIN UGPE"/>
    <property type="match status" value="1"/>
</dbReference>
<evidence type="ECO:0000256" key="3">
    <source>
        <dbReference type="ARBA" id="ARBA00022475"/>
    </source>
</evidence>
<dbReference type="InterPro" id="IPR035906">
    <property type="entry name" value="MetI-like_sf"/>
</dbReference>
<evidence type="ECO:0000256" key="5">
    <source>
        <dbReference type="ARBA" id="ARBA00022989"/>
    </source>
</evidence>
<gene>
    <name evidence="9" type="ORF">D7V94_09460</name>
</gene>
<dbReference type="Pfam" id="PF00528">
    <property type="entry name" value="BPD_transp_1"/>
    <property type="match status" value="1"/>
</dbReference>
<dbReference type="CDD" id="cd06261">
    <property type="entry name" value="TM_PBP2"/>
    <property type="match status" value="1"/>
</dbReference>
<accession>A0A3A9AIU0</accession>
<evidence type="ECO:0000259" key="8">
    <source>
        <dbReference type="PROSITE" id="PS50928"/>
    </source>
</evidence>
<organism evidence="9 10">
    <name type="scientific">Parablautia intestinalis</name>
    <dbReference type="NCBI Taxonomy" id="2320100"/>
    <lineage>
        <taxon>Bacteria</taxon>
        <taxon>Bacillati</taxon>
        <taxon>Bacillota</taxon>
        <taxon>Clostridia</taxon>
        <taxon>Lachnospirales</taxon>
        <taxon>Lachnospiraceae</taxon>
        <taxon>Parablautia</taxon>
    </lineage>
</organism>
<feature type="transmembrane region" description="Helical" evidence="7">
    <location>
        <begin position="15"/>
        <end position="40"/>
    </location>
</feature>
<dbReference type="GO" id="GO:0055085">
    <property type="term" value="P:transmembrane transport"/>
    <property type="evidence" value="ECO:0007669"/>
    <property type="project" value="InterPro"/>
</dbReference>
<reference evidence="9 10" key="1">
    <citation type="submission" date="2018-09" db="EMBL/GenBank/DDBJ databases">
        <title>Murine metabolic-syndrome-specific gut microbial biobank.</title>
        <authorList>
            <person name="Liu C."/>
        </authorList>
    </citation>
    <scope>NUCLEOTIDE SEQUENCE [LARGE SCALE GENOMIC DNA]</scope>
    <source>
        <strain evidence="9 10">0.1xD8-82</strain>
    </source>
</reference>
<keyword evidence="10" id="KW-1185">Reference proteome</keyword>
<evidence type="ECO:0000256" key="1">
    <source>
        <dbReference type="ARBA" id="ARBA00004651"/>
    </source>
</evidence>
<dbReference type="InterPro" id="IPR000515">
    <property type="entry name" value="MetI-like"/>
</dbReference>
<keyword evidence="2 7" id="KW-0813">Transport</keyword>
<evidence type="ECO:0000313" key="10">
    <source>
        <dbReference type="Proteomes" id="UP000280696"/>
    </source>
</evidence>
<keyword evidence="4 7" id="KW-0812">Transmembrane</keyword>
<keyword evidence="3" id="KW-1003">Cell membrane</keyword>
<dbReference type="Gene3D" id="1.10.3720.10">
    <property type="entry name" value="MetI-like"/>
    <property type="match status" value="1"/>
</dbReference>
<evidence type="ECO:0000256" key="2">
    <source>
        <dbReference type="ARBA" id="ARBA00022448"/>
    </source>
</evidence>
<feature type="transmembrane region" description="Helical" evidence="7">
    <location>
        <begin position="148"/>
        <end position="168"/>
    </location>
</feature>
<proteinExistence type="inferred from homology"/>
<dbReference type="GO" id="GO:0005886">
    <property type="term" value="C:plasma membrane"/>
    <property type="evidence" value="ECO:0007669"/>
    <property type="project" value="UniProtKB-SubCell"/>
</dbReference>
<keyword evidence="5 7" id="KW-1133">Transmembrane helix</keyword>
<dbReference type="PANTHER" id="PTHR43744">
    <property type="entry name" value="ABC TRANSPORTER PERMEASE PROTEIN MG189-RELATED-RELATED"/>
    <property type="match status" value="1"/>
</dbReference>